<evidence type="ECO:0000259" key="1">
    <source>
        <dbReference type="Pfam" id="PF07435"/>
    </source>
</evidence>
<organism evidence="2 3">
    <name type="scientific">Alicyclobacillus fastidiosus</name>
    <dbReference type="NCBI Taxonomy" id="392011"/>
    <lineage>
        <taxon>Bacteria</taxon>
        <taxon>Bacillati</taxon>
        <taxon>Bacillota</taxon>
        <taxon>Bacilli</taxon>
        <taxon>Bacillales</taxon>
        <taxon>Alicyclobacillaceae</taxon>
        <taxon>Alicyclobacillus</taxon>
    </lineage>
</organism>
<sequence>MKQAIRTAKTGVLVLLVLLSVVLSYLLWSGNLTEGSEIDFVQTSPMPTVTTPDLAHAVRPYRIVVETPQGTTIANPDSGAYADWTHWLKGVRVLDESPVKELPAKLDFEVTFQFGVDLTHTTAGQWLSPFSSLLGNWSGRTIILYKLPQDSLCHVGFVENDEILTMKTDVDASALLTKANEEVAGTPYDVVGDSAGTSYIPRDLSMNQYVYNIRQPDVLPLVHTFFVNLQAISHIQQDANTSLWTDGSRAVLWDKKTQDLQYEDPNGEEVPLRQDDFLTALEFIHTHGGGAQNVIGFDQFSSLTLNPNVPAYTFTQYVDGFPILSNAANYNVNMENGRVLEYDRPMWVLEQPATKSAVHVLDEVQLEAKLKKIDPTAPMDTFSMVLGYASVSTATLSAQDQVLLEPVYYVTNGSGNAWMVDATNGSLVLGSDLS</sequence>
<gene>
    <name evidence="2" type="ORF">NZD89_27665</name>
</gene>
<evidence type="ECO:0000313" key="2">
    <source>
        <dbReference type="EMBL" id="WAH41932.1"/>
    </source>
</evidence>
<reference evidence="2" key="1">
    <citation type="submission" date="2022-08" db="EMBL/GenBank/DDBJ databases">
        <title>Alicyclobacillus fastidiosus DSM 17978, complete genome.</title>
        <authorList>
            <person name="Wang Q."/>
            <person name="Cai R."/>
            <person name="Wang Z."/>
        </authorList>
    </citation>
    <scope>NUCLEOTIDE SEQUENCE</scope>
    <source>
        <strain evidence="2">DSM 17978</strain>
    </source>
</reference>
<dbReference type="InterPro" id="IPR009996">
    <property type="entry name" value="YycH"/>
</dbReference>
<proteinExistence type="predicted"/>
<name>A0ABY6ZHF2_9BACL</name>
<feature type="domain" description="Regulatory protein YycH" evidence="1">
    <location>
        <begin position="7"/>
        <end position="410"/>
    </location>
</feature>
<dbReference type="EMBL" id="CP104067">
    <property type="protein sequence ID" value="WAH41932.1"/>
    <property type="molecule type" value="Genomic_DNA"/>
</dbReference>
<keyword evidence="3" id="KW-1185">Reference proteome</keyword>
<dbReference type="Gene3D" id="3.30.310.160">
    <property type="entry name" value="YycH protein, domain 2"/>
    <property type="match status" value="1"/>
</dbReference>
<dbReference type="Pfam" id="PF07435">
    <property type="entry name" value="YycH"/>
    <property type="match status" value="1"/>
</dbReference>
<protein>
    <submittedName>
        <fullName evidence="2">YycH family regulatory protein</fullName>
    </submittedName>
</protein>
<accession>A0ABY6ZHF2</accession>
<dbReference type="InterPro" id="IPR042274">
    <property type="entry name" value="YycH/YycI_2"/>
</dbReference>
<dbReference type="Proteomes" id="UP001164761">
    <property type="component" value="Chromosome"/>
</dbReference>
<evidence type="ECO:0000313" key="3">
    <source>
        <dbReference type="Proteomes" id="UP001164761"/>
    </source>
</evidence>
<dbReference type="RefSeq" id="WP_268005831.1">
    <property type="nucleotide sequence ID" value="NZ_BSUT01000001.1"/>
</dbReference>